<dbReference type="OrthoDB" id="4612864at2"/>
<dbReference type="PANTHER" id="PTHR23526">
    <property type="entry name" value="INTEGRAL MEMBRANE TRANSPORT PROTEIN-RELATED"/>
    <property type="match status" value="1"/>
</dbReference>
<evidence type="ECO:0000313" key="7">
    <source>
        <dbReference type="EMBL" id="AIC46890.1"/>
    </source>
</evidence>
<dbReference type="PANTHER" id="PTHR23526:SF4">
    <property type="entry name" value="INTEGRAL MEMBRANE TRANSPORT PROTEIN"/>
    <property type="match status" value="1"/>
</dbReference>
<keyword evidence="3 5" id="KW-1133">Transmembrane helix</keyword>
<reference evidence="7 8" key="1">
    <citation type="journal article" date="2014" name="Int. J. Syst. Evol. Microbiol.">
        <title>Rhodoluna lacicola gen. nov., sp. nov., a planktonic freshwater bacterium with stream-lined genome.</title>
        <authorList>
            <person name="Hahn M."/>
            <person name="Schmidt J."/>
            <person name="Taipale S.J."/>
            <person name="Doolittle W.F."/>
            <person name="Koll U."/>
        </authorList>
    </citation>
    <scope>NUCLEOTIDE SEQUENCE [LARGE SCALE GENOMIC DNA]</scope>
    <source>
        <strain evidence="7 8">MWH-Ta8</strain>
    </source>
</reference>
<dbReference type="GO" id="GO:0005886">
    <property type="term" value="C:plasma membrane"/>
    <property type="evidence" value="ECO:0007669"/>
    <property type="project" value="UniProtKB-SubCell"/>
</dbReference>
<accession>A0A060JDP7</accession>
<name>A0A060JDP7_9MICO</name>
<dbReference type="PROSITE" id="PS50850">
    <property type="entry name" value="MFS"/>
    <property type="match status" value="1"/>
</dbReference>
<comment type="subcellular location">
    <subcellularLocation>
        <location evidence="1">Cell membrane</location>
        <topology evidence="1">Multi-pass membrane protein</topology>
    </subcellularLocation>
</comment>
<gene>
    <name evidence="7" type="ORF">Rhola_00000590</name>
</gene>
<protein>
    <submittedName>
        <fullName evidence="7">Arabinose efflux permease</fullName>
    </submittedName>
</protein>
<dbReference type="InterPro" id="IPR011701">
    <property type="entry name" value="MFS"/>
</dbReference>
<keyword evidence="8" id="KW-1185">Reference proteome</keyword>
<feature type="transmembrane region" description="Helical" evidence="5">
    <location>
        <begin position="352"/>
        <end position="374"/>
    </location>
</feature>
<dbReference type="InterPro" id="IPR052528">
    <property type="entry name" value="Sugar_transport-like"/>
</dbReference>
<feature type="transmembrane region" description="Helical" evidence="5">
    <location>
        <begin position="169"/>
        <end position="186"/>
    </location>
</feature>
<dbReference type="AlphaFoldDB" id="A0A060JDP7"/>
<feature type="transmembrane region" description="Helical" evidence="5">
    <location>
        <begin position="45"/>
        <end position="63"/>
    </location>
</feature>
<dbReference type="Proteomes" id="UP000067708">
    <property type="component" value="Chromosome"/>
</dbReference>
<feature type="transmembrane region" description="Helical" evidence="5">
    <location>
        <begin position="304"/>
        <end position="327"/>
    </location>
</feature>
<evidence type="ECO:0000256" key="5">
    <source>
        <dbReference type="SAM" id="Phobius"/>
    </source>
</evidence>
<dbReference type="RefSeq" id="WP_038501548.1">
    <property type="nucleotide sequence ID" value="NZ_CP007490.1"/>
</dbReference>
<dbReference type="GO" id="GO:0022857">
    <property type="term" value="F:transmembrane transporter activity"/>
    <property type="evidence" value="ECO:0007669"/>
    <property type="project" value="InterPro"/>
</dbReference>
<dbReference type="Gene3D" id="1.20.1250.20">
    <property type="entry name" value="MFS general substrate transporter like domains"/>
    <property type="match status" value="2"/>
</dbReference>
<dbReference type="CDD" id="cd17325">
    <property type="entry name" value="MFS_MdtG_SLC18_like"/>
    <property type="match status" value="1"/>
</dbReference>
<feature type="transmembrane region" description="Helical" evidence="5">
    <location>
        <begin position="218"/>
        <end position="239"/>
    </location>
</feature>
<feature type="transmembrane region" description="Helical" evidence="5">
    <location>
        <begin position="281"/>
        <end position="298"/>
    </location>
</feature>
<keyword evidence="2 5" id="KW-0812">Transmembrane</keyword>
<feature type="transmembrane region" description="Helical" evidence="5">
    <location>
        <begin position="75"/>
        <end position="95"/>
    </location>
</feature>
<evidence type="ECO:0000256" key="2">
    <source>
        <dbReference type="ARBA" id="ARBA00022692"/>
    </source>
</evidence>
<dbReference type="InterPro" id="IPR020846">
    <property type="entry name" value="MFS_dom"/>
</dbReference>
<evidence type="ECO:0000256" key="4">
    <source>
        <dbReference type="ARBA" id="ARBA00023136"/>
    </source>
</evidence>
<feature type="transmembrane region" description="Helical" evidence="5">
    <location>
        <begin position="12"/>
        <end position="33"/>
    </location>
</feature>
<evidence type="ECO:0000256" key="1">
    <source>
        <dbReference type="ARBA" id="ARBA00004651"/>
    </source>
</evidence>
<sequence>MSSKTTSGGHWLPLVVFNSLMIQGGIYVVRPIVSYKALELGADAAMVGIIGATFALAPLIFAIRFGRAVDKGKSGLAMLFGSIILALTSFGLLFVDSIPLLMIAMPLLGIGHLLCMVGGQTMIANRSQSKLYERNFGLFTFYASLGHAFGPLIGGWLADSGEQRVNANAAFTFAIVIFILAAISVLKLSTRRENQPVPEKTSAKITAREVLSVPTFKSAIFVASATTAVVDVLLIFLPLLGRELGIGVTEVGILLAIRSVASMAVRVLLGQITNWLGLRKILIWGASVTLVSMLALALTDNFWVIALIMVVSGFAMGIGQPATMAWVSRISSADSRGLAIAIRLTANRFGQVAMPAVAGLIAVGGVASVFYMLALVQAGSILATARALKSED</sequence>
<dbReference type="KEGG" id="rla:Rhola_00000590"/>
<keyword evidence="4 5" id="KW-0472">Membrane</keyword>
<dbReference type="STRING" id="529884.Rhola_00000590"/>
<dbReference type="SUPFAM" id="SSF103473">
    <property type="entry name" value="MFS general substrate transporter"/>
    <property type="match status" value="1"/>
</dbReference>
<proteinExistence type="predicted"/>
<dbReference type="InterPro" id="IPR036259">
    <property type="entry name" value="MFS_trans_sf"/>
</dbReference>
<feature type="transmembrane region" description="Helical" evidence="5">
    <location>
        <begin position="136"/>
        <end position="157"/>
    </location>
</feature>
<evidence type="ECO:0000259" key="6">
    <source>
        <dbReference type="PROSITE" id="PS50850"/>
    </source>
</evidence>
<feature type="transmembrane region" description="Helical" evidence="5">
    <location>
        <begin position="101"/>
        <end position="124"/>
    </location>
</feature>
<dbReference type="Pfam" id="PF07690">
    <property type="entry name" value="MFS_1"/>
    <property type="match status" value="1"/>
</dbReference>
<dbReference type="EMBL" id="CP007490">
    <property type="protein sequence ID" value="AIC46890.1"/>
    <property type="molecule type" value="Genomic_DNA"/>
</dbReference>
<organism evidence="7 8">
    <name type="scientific">Rhodoluna lacicola</name>
    <dbReference type="NCBI Taxonomy" id="529884"/>
    <lineage>
        <taxon>Bacteria</taxon>
        <taxon>Bacillati</taxon>
        <taxon>Actinomycetota</taxon>
        <taxon>Actinomycetes</taxon>
        <taxon>Micrococcales</taxon>
        <taxon>Microbacteriaceae</taxon>
        <taxon>Luna cluster</taxon>
        <taxon>Luna-1 subcluster</taxon>
        <taxon>Rhodoluna</taxon>
    </lineage>
</organism>
<evidence type="ECO:0000313" key="8">
    <source>
        <dbReference type="Proteomes" id="UP000067708"/>
    </source>
</evidence>
<dbReference type="PATRIC" id="fig|529884.3.peg.56"/>
<feature type="domain" description="Major facilitator superfamily (MFS) profile" evidence="6">
    <location>
        <begin position="11"/>
        <end position="392"/>
    </location>
</feature>
<dbReference type="eggNOG" id="COG0477">
    <property type="taxonomic scope" value="Bacteria"/>
</dbReference>
<feature type="transmembrane region" description="Helical" evidence="5">
    <location>
        <begin position="251"/>
        <end position="269"/>
    </location>
</feature>
<evidence type="ECO:0000256" key="3">
    <source>
        <dbReference type="ARBA" id="ARBA00022989"/>
    </source>
</evidence>
<dbReference type="HOGENOM" id="CLU_053107_0_0_11"/>